<dbReference type="Pfam" id="PF00512">
    <property type="entry name" value="HisKA"/>
    <property type="match status" value="1"/>
</dbReference>
<keyword evidence="6" id="KW-0808">Transferase</keyword>
<comment type="catalytic activity">
    <reaction evidence="1">
        <text>ATP + protein L-histidine = ADP + protein N-phospho-L-histidine.</text>
        <dbReference type="EC" id="2.7.13.3"/>
    </reaction>
</comment>
<dbReference type="Gene3D" id="3.30.565.10">
    <property type="entry name" value="Histidine kinase-like ATPase, C-terminal domain"/>
    <property type="match status" value="1"/>
</dbReference>
<dbReference type="InterPro" id="IPR036097">
    <property type="entry name" value="HisK_dim/P_sf"/>
</dbReference>
<evidence type="ECO:0000256" key="4">
    <source>
        <dbReference type="SAM" id="Phobius"/>
    </source>
</evidence>
<dbReference type="SUPFAM" id="SSF47384">
    <property type="entry name" value="Homodimeric domain of signal transducing histidine kinase"/>
    <property type="match status" value="1"/>
</dbReference>
<dbReference type="CDD" id="cd00075">
    <property type="entry name" value="HATPase"/>
    <property type="match status" value="1"/>
</dbReference>
<name>A0ABQ1V2T9_9BACT</name>
<keyword evidence="7" id="KW-1185">Reference proteome</keyword>
<evidence type="ECO:0000256" key="1">
    <source>
        <dbReference type="ARBA" id="ARBA00000085"/>
    </source>
</evidence>
<keyword evidence="4" id="KW-1133">Transmembrane helix</keyword>
<feature type="transmembrane region" description="Helical" evidence="4">
    <location>
        <begin position="311"/>
        <end position="333"/>
    </location>
</feature>
<dbReference type="InterPro" id="IPR003661">
    <property type="entry name" value="HisK_dim/P_dom"/>
</dbReference>
<dbReference type="InterPro" id="IPR003594">
    <property type="entry name" value="HATPase_dom"/>
</dbReference>
<dbReference type="SUPFAM" id="SSF55874">
    <property type="entry name" value="ATPase domain of HSP90 chaperone/DNA topoisomerase II/histidine kinase"/>
    <property type="match status" value="1"/>
</dbReference>
<dbReference type="SMART" id="SM00387">
    <property type="entry name" value="HATPase_c"/>
    <property type="match status" value="1"/>
</dbReference>
<dbReference type="PRINTS" id="PR00344">
    <property type="entry name" value="BCTRLSENSOR"/>
</dbReference>
<gene>
    <name evidence="6" type="ORF">GCM10011339_21620</name>
</gene>
<dbReference type="RefSeq" id="WP_229683394.1">
    <property type="nucleotide sequence ID" value="NZ_BMIU01000009.1"/>
</dbReference>
<dbReference type="InterPro" id="IPR004358">
    <property type="entry name" value="Sig_transdc_His_kin-like_C"/>
</dbReference>
<dbReference type="CDD" id="cd00082">
    <property type="entry name" value="HisKA"/>
    <property type="match status" value="1"/>
</dbReference>
<dbReference type="Pfam" id="PF02518">
    <property type="entry name" value="HATPase_c"/>
    <property type="match status" value="1"/>
</dbReference>
<dbReference type="SMART" id="SM00388">
    <property type="entry name" value="HisKA"/>
    <property type="match status" value="1"/>
</dbReference>
<evidence type="ECO:0000256" key="2">
    <source>
        <dbReference type="ARBA" id="ARBA00012438"/>
    </source>
</evidence>
<evidence type="ECO:0000313" key="7">
    <source>
        <dbReference type="Proteomes" id="UP000647339"/>
    </source>
</evidence>
<accession>A0ABQ1V2T9</accession>
<dbReference type="Proteomes" id="UP000647339">
    <property type="component" value="Unassembled WGS sequence"/>
</dbReference>
<dbReference type="EC" id="2.7.13.3" evidence="2"/>
<reference evidence="7" key="1">
    <citation type="journal article" date="2019" name="Int. J. Syst. Evol. Microbiol.">
        <title>The Global Catalogue of Microorganisms (GCM) 10K type strain sequencing project: providing services to taxonomists for standard genome sequencing and annotation.</title>
        <authorList>
            <consortium name="The Broad Institute Genomics Platform"/>
            <consortium name="The Broad Institute Genome Sequencing Center for Infectious Disease"/>
            <person name="Wu L."/>
            <person name="Ma J."/>
        </authorList>
    </citation>
    <scope>NUCLEOTIDE SEQUENCE [LARGE SCALE GENOMIC DNA]</scope>
    <source>
        <strain evidence="7">CGMCC 1.15407</strain>
    </source>
</reference>
<dbReference type="InterPro" id="IPR005467">
    <property type="entry name" value="His_kinase_dom"/>
</dbReference>
<dbReference type="Gene3D" id="1.10.287.130">
    <property type="match status" value="1"/>
</dbReference>
<dbReference type="PANTHER" id="PTHR43547:SF2">
    <property type="entry name" value="HYBRID SIGNAL TRANSDUCTION HISTIDINE KINASE C"/>
    <property type="match status" value="1"/>
</dbReference>
<evidence type="ECO:0000256" key="3">
    <source>
        <dbReference type="ARBA" id="ARBA00022553"/>
    </source>
</evidence>
<protein>
    <recommendedName>
        <fullName evidence="2">histidine kinase</fullName>
        <ecNumber evidence="2">2.7.13.3</ecNumber>
    </recommendedName>
</protein>
<evidence type="ECO:0000259" key="5">
    <source>
        <dbReference type="PROSITE" id="PS50109"/>
    </source>
</evidence>
<dbReference type="GO" id="GO:0016301">
    <property type="term" value="F:kinase activity"/>
    <property type="evidence" value="ECO:0007669"/>
    <property type="project" value="UniProtKB-KW"/>
</dbReference>
<keyword evidence="3" id="KW-0597">Phosphoprotein</keyword>
<keyword evidence="4" id="KW-0472">Membrane</keyword>
<keyword evidence="4" id="KW-0812">Transmembrane</keyword>
<proteinExistence type="predicted"/>
<organism evidence="6 7">
    <name type="scientific">Echinicola rosea</name>
    <dbReference type="NCBI Taxonomy" id="1807691"/>
    <lineage>
        <taxon>Bacteria</taxon>
        <taxon>Pseudomonadati</taxon>
        <taxon>Bacteroidota</taxon>
        <taxon>Cytophagia</taxon>
        <taxon>Cytophagales</taxon>
        <taxon>Cyclobacteriaceae</taxon>
        <taxon>Echinicola</taxon>
    </lineage>
</organism>
<feature type="domain" description="Histidine kinase" evidence="5">
    <location>
        <begin position="352"/>
        <end position="571"/>
    </location>
</feature>
<dbReference type="PROSITE" id="PS50109">
    <property type="entry name" value="HIS_KIN"/>
    <property type="match status" value="1"/>
</dbReference>
<evidence type="ECO:0000313" key="6">
    <source>
        <dbReference type="EMBL" id="GGF33124.1"/>
    </source>
</evidence>
<dbReference type="EMBL" id="BMIU01000009">
    <property type="protein sequence ID" value="GGF33124.1"/>
    <property type="molecule type" value="Genomic_DNA"/>
</dbReference>
<dbReference type="PANTHER" id="PTHR43547">
    <property type="entry name" value="TWO-COMPONENT HISTIDINE KINASE"/>
    <property type="match status" value="1"/>
</dbReference>
<sequence length="571" mass="65296">MSKTKMKIIILLMSLACLGLVGFQYYWVANAIQINQERFEQNVYQSLAASITKLEKNETSDIILNAMAKDSTFKQMLFQKIEPIEFNVRRSISIERRPSMLDSIFRQKVPQVSQTFQRMIASRGGKPESQFELQKYFELPASVAKQLFTPDEMAIYLKEKEKYLEFVARRDSFVQVQDYMVNREALITDEYNISENAAENIVKANKKIELMNVVMSQLLADAQENIFLRVDTTRLHRDIASQLKKRGITGDFELAILDSKDILIPVNSIDDKGSFHQNSIKAELFPGDLISQENFILIHFPSKQLHILKKIWLPLSSSLVFLLIIILCFVYAIKVIIRQKKLSETKNDFINNMTHEFKTPIATVSLAVEALQDPELINQDTFRNRYLGIIKDENKRLGSQVEKVLQAAALDKKDFKLKFEQVNIVDLIKDAKKHFDLQVEKKGGRIMLEIDVNVPYLEADAFHLSNIINNLLDNANKYSAEKPQIALKVKELAGGFSITIKDNGMGMSKESVKKIFDKFYRVPTGNVHDVKGFGLGLAYVKTMVEEHCGEITVESEINKGSTFTITLPRKK</sequence>
<keyword evidence="6" id="KW-0418">Kinase</keyword>
<comment type="caution">
    <text evidence="6">The sequence shown here is derived from an EMBL/GenBank/DDBJ whole genome shotgun (WGS) entry which is preliminary data.</text>
</comment>
<dbReference type="InterPro" id="IPR036890">
    <property type="entry name" value="HATPase_C_sf"/>
</dbReference>